<keyword evidence="3" id="KW-1185">Reference proteome</keyword>
<reference evidence="2 3" key="1">
    <citation type="journal article" date="2019" name="Sci. Rep.">
        <title>Orb-weaving spider Araneus ventricosus genome elucidates the spidroin gene catalogue.</title>
        <authorList>
            <person name="Kono N."/>
            <person name="Nakamura H."/>
            <person name="Ohtoshi R."/>
            <person name="Moran D.A.P."/>
            <person name="Shinohara A."/>
            <person name="Yoshida Y."/>
            <person name="Fujiwara M."/>
            <person name="Mori M."/>
            <person name="Tomita M."/>
            <person name="Arakawa K."/>
        </authorList>
    </citation>
    <scope>NUCLEOTIDE SEQUENCE [LARGE SCALE GENOMIC DNA]</scope>
</reference>
<organism evidence="2 3">
    <name type="scientific">Araneus ventricosus</name>
    <name type="common">Orbweaver spider</name>
    <name type="synonym">Epeira ventricosa</name>
    <dbReference type="NCBI Taxonomy" id="182803"/>
    <lineage>
        <taxon>Eukaryota</taxon>
        <taxon>Metazoa</taxon>
        <taxon>Ecdysozoa</taxon>
        <taxon>Arthropoda</taxon>
        <taxon>Chelicerata</taxon>
        <taxon>Arachnida</taxon>
        <taxon>Araneae</taxon>
        <taxon>Araneomorphae</taxon>
        <taxon>Entelegynae</taxon>
        <taxon>Araneoidea</taxon>
        <taxon>Araneidae</taxon>
        <taxon>Araneus</taxon>
    </lineage>
</organism>
<dbReference type="Proteomes" id="UP000499080">
    <property type="component" value="Unassembled WGS sequence"/>
</dbReference>
<dbReference type="AlphaFoldDB" id="A0A4Y2LXR6"/>
<name>A0A4Y2LXR6_ARAVE</name>
<sequence length="111" mass="13002">MRKTDENWSVVELKVGYPPLHLECRAINQLRQGIRVCREEDLWCVVRRGNWRRRKPDILGHFTPRKWRGSTSHHSNFQPTHLVGPFTEAPCKPHHRSLRSPRANVTPPPLA</sequence>
<evidence type="ECO:0000256" key="1">
    <source>
        <dbReference type="SAM" id="MobiDB-lite"/>
    </source>
</evidence>
<accession>A0A4Y2LXR6</accession>
<protein>
    <submittedName>
        <fullName evidence="2">Uncharacterized protein</fullName>
    </submittedName>
</protein>
<gene>
    <name evidence="2" type="ORF">AVEN_235186_1</name>
</gene>
<evidence type="ECO:0000313" key="3">
    <source>
        <dbReference type="Proteomes" id="UP000499080"/>
    </source>
</evidence>
<dbReference type="EMBL" id="BGPR01006472">
    <property type="protein sequence ID" value="GBN19262.1"/>
    <property type="molecule type" value="Genomic_DNA"/>
</dbReference>
<feature type="compositionally biased region" description="Polar residues" evidence="1">
    <location>
        <begin position="69"/>
        <end position="79"/>
    </location>
</feature>
<evidence type="ECO:0000313" key="2">
    <source>
        <dbReference type="EMBL" id="GBN19262.1"/>
    </source>
</evidence>
<comment type="caution">
    <text evidence="2">The sequence shown here is derived from an EMBL/GenBank/DDBJ whole genome shotgun (WGS) entry which is preliminary data.</text>
</comment>
<proteinExistence type="predicted"/>
<feature type="region of interest" description="Disordered" evidence="1">
    <location>
        <begin position="63"/>
        <end position="111"/>
    </location>
</feature>